<reference evidence="2 3" key="1">
    <citation type="journal article" date="2019" name="Int. J. Syst. Evol. Microbiol.">
        <title>The Global Catalogue of Microorganisms (GCM) 10K type strain sequencing project: providing services to taxonomists for standard genome sequencing and annotation.</title>
        <authorList>
            <consortium name="The Broad Institute Genomics Platform"/>
            <consortium name="The Broad Institute Genome Sequencing Center for Infectious Disease"/>
            <person name="Wu L."/>
            <person name="Ma J."/>
        </authorList>
    </citation>
    <scope>NUCLEOTIDE SEQUENCE [LARGE SCALE GENOMIC DNA]</scope>
    <source>
        <strain evidence="2 3">JCM 10671</strain>
    </source>
</reference>
<keyword evidence="1" id="KW-0812">Transmembrane</keyword>
<dbReference type="EMBL" id="BAAAHE010000014">
    <property type="protein sequence ID" value="GAA0616508.1"/>
    <property type="molecule type" value="Genomic_DNA"/>
</dbReference>
<dbReference type="Proteomes" id="UP001500957">
    <property type="component" value="Unassembled WGS sequence"/>
</dbReference>
<keyword evidence="1" id="KW-1133">Transmembrane helix</keyword>
<name>A0ABN1GR46_9ACTN</name>
<evidence type="ECO:0000313" key="3">
    <source>
        <dbReference type="Proteomes" id="UP001500957"/>
    </source>
</evidence>
<keyword evidence="3" id="KW-1185">Reference proteome</keyword>
<protein>
    <submittedName>
        <fullName evidence="2">Uncharacterized protein</fullName>
    </submittedName>
</protein>
<evidence type="ECO:0000313" key="2">
    <source>
        <dbReference type="EMBL" id="GAA0616508.1"/>
    </source>
</evidence>
<evidence type="ECO:0000256" key="1">
    <source>
        <dbReference type="SAM" id="Phobius"/>
    </source>
</evidence>
<gene>
    <name evidence="2" type="ORF">GCM10009547_18220</name>
</gene>
<comment type="caution">
    <text evidence="2">The sequence shown here is derived from an EMBL/GenBank/DDBJ whole genome shotgun (WGS) entry which is preliminary data.</text>
</comment>
<sequence length="157" mass="16061">MTTVAVGTRAAVRRAADAAPVGGLWARTDLALVVGANAVGLVLIVVGWLGSSDALTLNAGVDWLKVGIVGVIFAGVCNGLFLLRGRRAVGLARRAVLGVPRDRRAVVVEDEVALVARPGSRRVHRPTCPMVAGKPVEAVAAVGDLTPCELCRPGVAG</sequence>
<feature type="transmembrane region" description="Helical" evidence="1">
    <location>
        <begin position="63"/>
        <end position="83"/>
    </location>
</feature>
<keyword evidence="1" id="KW-0472">Membrane</keyword>
<organism evidence="2 3">
    <name type="scientific">Sporichthya brevicatena</name>
    <dbReference type="NCBI Taxonomy" id="171442"/>
    <lineage>
        <taxon>Bacteria</taxon>
        <taxon>Bacillati</taxon>
        <taxon>Actinomycetota</taxon>
        <taxon>Actinomycetes</taxon>
        <taxon>Sporichthyales</taxon>
        <taxon>Sporichthyaceae</taxon>
        <taxon>Sporichthya</taxon>
    </lineage>
</organism>
<feature type="transmembrane region" description="Helical" evidence="1">
    <location>
        <begin position="30"/>
        <end position="51"/>
    </location>
</feature>
<dbReference type="RefSeq" id="WP_344603846.1">
    <property type="nucleotide sequence ID" value="NZ_BAAAHE010000014.1"/>
</dbReference>
<proteinExistence type="predicted"/>
<accession>A0ABN1GR46</accession>